<reference evidence="2 3" key="1">
    <citation type="submission" date="2020-05" db="EMBL/GenBank/DDBJ databases">
        <title>Parvularcula mediterraneae sp. nov., isolated from polypropylene straw from shallow seawater of the seashore of Laganas in Zakynthos island, Greece.</title>
        <authorList>
            <person name="Szabo I."/>
            <person name="Al-Omari J."/>
            <person name="Rado J."/>
            <person name="Szerdahelyi G.S."/>
        </authorList>
    </citation>
    <scope>NUCLEOTIDE SEQUENCE [LARGE SCALE GENOMIC DNA]</scope>
    <source>
        <strain evidence="2 3">ZS-1/3</strain>
    </source>
</reference>
<dbReference type="InterPro" id="IPR032710">
    <property type="entry name" value="NTF2-like_dom_sf"/>
</dbReference>
<dbReference type="Pfam" id="PF20409">
    <property type="entry name" value="SnoaL_5"/>
    <property type="match status" value="1"/>
</dbReference>
<dbReference type="RefSeq" id="WP_173196947.1">
    <property type="nucleotide sequence ID" value="NZ_JABFCX010000002.1"/>
</dbReference>
<keyword evidence="3" id="KW-1185">Reference proteome</keyword>
<organism evidence="2 3">
    <name type="scientific">Parvularcula mediterranea</name>
    <dbReference type="NCBI Taxonomy" id="2732508"/>
    <lineage>
        <taxon>Bacteria</taxon>
        <taxon>Pseudomonadati</taxon>
        <taxon>Pseudomonadota</taxon>
        <taxon>Alphaproteobacteria</taxon>
        <taxon>Parvularculales</taxon>
        <taxon>Parvularculaceae</taxon>
        <taxon>Parvularcula</taxon>
    </lineage>
</organism>
<dbReference type="EMBL" id="JABFCX010000002">
    <property type="protein sequence ID" value="NNU15460.1"/>
    <property type="molecule type" value="Genomic_DNA"/>
</dbReference>
<dbReference type="InterPro" id="IPR046860">
    <property type="entry name" value="SnoaL_5"/>
</dbReference>
<dbReference type="AlphaFoldDB" id="A0A7Y3RK42"/>
<sequence length="134" mass="15162">MGPSDKLREVATTLVDGCRKGTASQNLEKLYAKDAVSVEAYANPDMKMDREANGRDAIKGKHEWWESMFEEQIGAIPPEQAVQGPYYHGDEAFSVHFQMKVKNKQSGEITEGTEIATYHVKDGKIVREEFFYPM</sequence>
<comment type="caution">
    <text evidence="2">The sequence shown here is derived from an EMBL/GenBank/DDBJ whole genome shotgun (WGS) entry which is preliminary data.</text>
</comment>
<evidence type="ECO:0000259" key="1">
    <source>
        <dbReference type="Pfam" id="PF20409"/>
    </source>
</evidence>
<protein>
    <submittedName>
        <fullName evidence="2">Nuclear transport factor 2 family protein</fullName>
    </submittedName>
</protein>
<gene>
    <name evidence="2" type="ORF">HK107_03885</name>
</gene>
<name>A0A7Y3RK42_9PROT</name>
<accession>A0A7Y3RK42</accession>
<dbReference type="Proteomes" id="UP000536835">
    <property type="component" value="Unassembled WGS sequence"/>
</dbReference>
<proteinExistence type="predicted"/>
<evidence type="ECO:0000313" key="3">
    <source>
        <dbReference type="Proteomes" id="UP000536835"/>
    </source>
</evidence>
<evidence type="ECO:0000313" key="2">
    <source>
        <dbReference type="EMBL" id="NNU15460.1"/>
    </source>
</evidence>
<dbReference type="SUPFAM" id="SSF54427">
    <property type="entry name" value="NTF2-like"/>
    <property type="match status" value="1"/>
</dbReference>
<dbReference type="Gene3D" id="3.10.450.50">
    <property type="match status" value="1"/>
</dbReference>
<feature type="domain" description="SnoaL-like" evidence="1">
    <location>
        <begin position="19"/>
        <end position="132"/>
    </location>
</feature>